<dbReference type="EMBL" id="CP002669">
    <property type="protein sequence ID" value="AEC46160.1"/>
    <property type="molecule type" value="Genomic_DNA"/>
</dbReference>
<reference evidence="2 3" key="1">
    <citation type="journal article" date="2011" name="J. Bacteriol.">
        <title>Genome analysis of a Mycoplasma hyorhinis strain derived from a primary human melanoma cell line.</title>
        <authorList>
            <person name="Kornspan J.D."/>
            <person name="Lysnyansky I."/>
            <person name="Kahan T."/>
            <person name="Herrmann R."/>
            <person name="Rottem S."/>
            <person name="Nir-Paz R."/>
        </authorList>
    </citation>
    <scope>NUCLEOTIDE SEQUENCE [LARGE SCALE GENOMIC DNA]</scope>
    <source>
        <strain evidence="2 3">MCLD</strain>
    </source>
</reference>
<evidence type="ECO:0000256" key="1">
    <source>
        <dbReference type="SAM" id="MobiDB-lite"/>
    </source>
</evidence>
<proteinExistence type="predicted"/>
<protein>
    <submittedName>
        <fullName evidence="2">Uncharacterized protein</fullName>
    </submittedName>
</protein>
<gene>
    <name evidence="2" type="ordered locus">SRH_03090</name>
</gene>
<evidence type="ECO:0000313" key="3">
    <source>
        <dbReference type="Proteomes" id="UP000008738"/>
    </source>
</evidence>
<accession>A0ABM5M694</accession>
<feature type="compositionally biased region" description="Basic and acidic residues" evidence="1">
    <location>
        <begin position="1"/>
        <end position="18"/>
    </location>
</feature>
<name>A0ABM5M694_MESHM</name>
<feature type="region of interest" description="Disordered" evidence="1">
    <location>
        <begin position="1"/>
        <end position="35"/>
    </location>
</feature>
<sequence>MRKVRRLEMAKRKEERRLKTSKLAKKAATKKAAQV</sequence>
<dbReference type="Proteomes" id="UP000008738">
    <property type="component" value="Chromosome"/>
</dbReference>
<evidence type="ECO:0000313" key="2">
    <source>
        <dbReference type="EMBL" id="AEC46160.1"/>
    </source>
</evidence>
<keyword evidence="3" id="KW-1185">Reference proteome</keyword>
<feature type="compositionally biased region" description="Basic residues" evidence="1">
    <location>
        <begin position="19"/>
        <end position="29"/>
    </location>
</feature>
<organism evidence="2 3">
    <name type="scientific">Mesomycoplasma hyorhinis (strain MCLD)</name>
    <name type="common">Mycoplasma hyorhinis</name>
    <dbReference type="NCBI Taxonomy" id="936139"/>
    <lineage>
        <taxon>Bacteria</taxon>
        <taxon>Bacillati</taxon>
        <taxon>Mycoplasmatota</taxon>
        <taxon>Mycoplasmoidales</taxon>
        <taxon>Metamycoplasmataceae</taxon>
        <taxon>Mesomycoplasma</taxon>
    </lineage>
</organism>